<dbReference type="Gramene" id="OQU75772">
    <property type="protein sequence ID" value="OQU75772"/>
    <property type="gene ID" value="SORBI_3010G027100"/>
</dbReference>
<dbReference type="AlphaFoldDB" id="A0A1W0VR72"/>
<dbReference type="PANTHER" id="PTHR33326:SF44">
    <property type="entry name" value="OS10G0494950 PROTEIN"/>
    <property type="match status" value="1"/>
</dbReference>
<dbReference type="EMBL" id="CM000769">
    <property type="protein sequence ID" value="OQU75772.1"/>
    <property type="molecule type" value="Genomic_DNA"/>
</dbReference>
<evidence type="ECO:0000313" key="1">
    <source>
        <dbReference type="EMBL" id="OQU75773.1"/>
    </source>
</evidence>
<gene>
    <name evidence="1" type="ORF">SORBI_3010G027100</name>
</gene>
<dbReference type="ExpressionAtlas" id="A0A1W0VR72">
    <property type="expression patterns" value="baseline and differential"/>
</dbReference>
<reference evidence="2" key="3">
    <citation type="journal article" date="2018" name="Plant J.">
        <title>The Sorghum bicolor reference genome: improved assembly, gene annotations, a transcriptome atlas, and signatures of genome organization.</title>
        <authorList>
            <person name="McCormick R.F."/>
            <person name="Truong S.K."/>
            <person name="Sreedasyam A."/>
            <person name="Jenkins J."/>
            <person name="Shu S."/>
            <person name="Sims D."/>
            <person name="Kennedy M."/>
            <person name="Amirebrahimi M."/>
            <person name="Weers B.D."/>
            <person name="McKinley B."/>
            <person name="Mattison A."/>
            <person name="Morishige D.T."/>
            <person name="Grimwood J."/>
            <person name="Schmutz J."/>
            <person name="Mullet J.E."/>
        </authorList>
    </citation>
    <scope>NUCLEOTIDE SEQUENCE [LARGE SCALE GENOMIC DNA]</scope>
    <source>
        <strain evidence="2">cv. BTx623</strain>
    </source>
</reference>
<dbReference type="EMBL" id="CM000769">
    <property type="protein sequence ID" value="OQU75775.1"/>
    <property type="molecule type" value="Genomic_DNA"/>
</dbReference>
<dbReference type="Proteomes" id="UP000000768">
    <property type="component" value="Chromosome 10"/>
</dbReference>
<organism evidence="1 2">
    <name type="scientific">Sorghum bicolor</name>
    <name type="common">Sorghum</name>
    <name type="synonym">Sorghum vulgare</name>
    <dbReference type="NCBI Taxonomy" id="4558"/>
    <lineage>
        <taxon>Eukaryota</taxon>
        <taxon>Viridiplantae</taxon>
        <taxon>Streptophyta</taxon>
        <taxon>Embryophyta</taxon>
        <taxon>Tracheophyta</taxon>
        <taxon>Spermatophyta</taxon>
        <taxon>Magnoliopsida</taxon>
        <taxon>Liliopsida</taxon>
        <taxon>Poales</taxon>
        <taxon>Poaceae</taxon>
        <taxon>PACMAD clade</taxon>
        <taxon>Panicoideae</taxon>
        <taxon>Andropogonodae</taxon>
        <taxon>Andropogoneae</taxon>
        <taxon>Sorghinae</taxon>
        <taxon>Sorghum</taxon>
    </lineage>
</organism>
<dbReference type="Gramene" id="OQU75770">
    <property type="protein sequence ID" value="OQU75770"/>
    <property type="gene ID" value="SORBI_3010G027100"/>
</dbReference>
<evidence type="ECO:0000313" key="2">
    <source>
        <dbReference type="Proteomes" id="UP000000768"/>
    </source>
</evidence>
<dbReference type="EMBL" id="CM000769">
    <property type="protein sequence ID" value="OQU75777.1"/>
    <property type="molecule type" value="Genomic_DNA"/>
</dbReference>
<dbReference type="EMBL" id="CM000769">
    <property type="protein sequence ID" value="OQU75773.1"/>
    <property type="molecule type" value="Genomic_DNA"/>
</dbReference>
<protein>
    <submittedName>
        <fullName evidence="1">Uncharacterized protein</fullName>
    </submittedName>
</protein>
<dbReference type="Gramene" id="OQU75777">
    <property type="protein sequence ID" value="OQU75777"/>
    <property type="gene ID" value="SORBI_3010G027100"/>
</dbReference>
<name>A0A1W0VR72_SORBI</name>
<dbReference type="EMBL" id="CM000769">
    <property type="protein sequence ID" value="OQU75771.1"/>
    <property type="molecule type" value="Genomic_DNA"/>
</dbReference>
<dbReference type="Gramene" id="OQU75775">
    <property type="protein sequence ID" value="OQU75775"/>
    <property type="gene ID" value="SORBI_3010G027100"/>
</dbReference>
<sequence length="100" mass="11325">MQGKKVWEVNCCCMIEFEAKGGHCFGCKNKNHGSPDMLHPVEADADTGGHLDGYLPFDFDALSSSDDDDGEYEYLNKDEDEEEEFEAWLGCIFCDICYLH</sequence>
<dbReference type="EMBL" id="CM000769">
    <property type="protein sequence ID" value="OQU75774.1"/>
    <property type="molecule type" value="Genomic_DNA"/>
</dbReference>
<dbReference type="Gramene" id="OQU75779">
    <property type="protein sequence ID" value="OQU75779"/>
    <property type="gene ID" value="SORBI_3010G027100"/>
</dbReference>
<keyword evidence="2" id="KW-1185">Reference proteome</keyword>
<dbReference type="Gramene" id="OQU75778">
    <property type="protein sequence ID" value="OQU75778"/>
    <property type="gene ID" value="SORBI_3010G027100"/>
</dbReference>
<dbReference type="EMBL" id="CM000769">
    <property type="protein sequence ID" value="OQU75770.1"/>
    <property type="molecule type" value="Genomic_DNA"/>
</dbReference>
<dbReference type="EMBL" id="CM000769">
    <property type="protein sequence ID" value="OQU75778.1"/>
    <property type="molecule type" value="Genomic_DNA"/>
</dbReference>
<dbReference type="PANTHER" id="PTHR33326">
    <property type="entry name" value="OS05G0543800 PROTEIN"/>
    <property type="match status" value="1"/>
</dbReference>
<reference evidence="1 2" key="1">
    <citation type="journal article" date="2009" name="Nature">
        <title>The Sorghum bicolor genome and the diversification of grasses.</title>
        <authorList>
            <person name="Paterson A.H."/>
            <person name="Bowers J.E."/>
            <person name="Bruggmann R."/>
            <person name="Dubchak I."/>
            <person name="Grimwood J."/>
            <person name="Gundlach H."/>
            <person name="Haberer G."/>
            <person name="Hellsten U."/>
            <person name="Mitros T."/>
            <person name="Poliakov A."/>
            <person name="Schmutz J."/>
            <person name="Spannagl M."/>
            <person name="Tang H."/>
            <person name="Wang X."/>
            <person name="Wicker T."/>
            <person name="Bharti A.K."/>
            <person name="Chapman J."/>
            <person name="Feltus F.A."/>
            <person name="Gowik U."/>
            <person name="Grigoriev I.V."/>
            <person name="Lyons E."/>
            <person name="Maher C.A."/>
            <person name="Martis M."/>
            <person name="Narechania A."/>
            <person name="Otillar R.P."/>
            <person name="Penning B.W."/>
            <person name="Salamov A.A."/>
            <person name="Wang Y."/>
            <person name="Zhang L."/>
            <person name="Carpita N.C."/>
            <person name="Freeling M."/>
            <person name="Gingle A.R."/>
            <person name="Hash C.T."/>
            <person name="Keller B."/>
            <person name="Klein P."/>
            <person name="Kresovich S."/>
            <person name="McCann M.C."/>
            <person name="Ming R."/>
            <person name="Peterson D.G."/>
            <person name="Mehboob-ur-Rahman"/>
            <person name="Ware D."/>
            <person name="Westhoff P."/>
            <person name="Mayer K.F."/>
            <person name="Messing J."/>
            <person name="Rokhsar D.S."/>
        </authorList>
    </citation>
    <scope>NUCLEOTIDE SEQUENCE [LARGE SCALE GENOMIC DNA]</scope>
    <source>
        <strain evidence="2">cv. BTx623</strain>
    </source>
</reference>
<dbReference type="OMA" id="WLRRDIF"/>
<accession>A0A1W0VR72</accession>
<dbReference type="Gramene" id="OQU75771">
    <property type="protein sequence ID" value="OQU75771"/>
    <property type="gene ID" value="SORBI_3010G027100"/>
</dbReference>
<dbReference type="Gramene" id="OQU75774">
    <property type="protein sequence ID" value="OQU75774"/>
    <property type="gene ID" value="SORBI_3010G027100"/>
</dbReference>
<dbReference type="EMBL" id="CM000769">
    <property type="protein sequence ID" value="OQU75776.1"/>
    <property type="molecule type" value="Genomic_DNA"/>
</dbReference>
<reference evidence="1" key="2">
    <citation type="submission" date="2017-02" db="EMBL/GenBank/DDBJ databases">
        <title>WGS assembly of Sorghum bicolor.</title>
        <authorList>
            <person name="Paterson A."/>
            <person name="Mullet J."/>
            <person name="Bowers J."/>
            <person name="Bruggmann R."/>
            <person name="Dubchak I."/>
            <person name="Grimwood J."/>
            <person name="Gundlach H."/>
            <person name="Haberer G."/>
            <person name="Hellsten U."/>
            <person name="Mitros T."/>
            <person name="Poliakov A."/>
            <person name="Schmutz J."/>
            <person name="Spannagl M."/>
            <person name="Tang H."/>
            <person name="Wang X."/>
            <person name="Wicker T."/>
            <person name="Bharti A."/>
            <person name="Chapman J."/>
            <person name="Feltus F."/>
            <person name="Gowik U."/>
            <person name="Grigoriev I."/>
            <person name="Lyons E."/>
            <person name="Maher C."/>
            <person name="Martis M."/>
            <person name="Narechania A."/>
            <person name="Otillar R."/>
            <person name="Penning B."/>
            <person name="Salamov A."/>
            <person name="Wang Y."/>
            <person name="Zhang L."/>
            <person name="Carpita N."/>
            <person name="Freeling M."/>
            <person name="Gingle A."/>
            <person name="Hash C."/>
            <person name="Keller B."/>
            <person name="Klein P."/>
            <person name="Kresovich S."/>
            <person name="Mccann M."/>
            <person name="Ming R."/>
            <person name="Peterson D."/>
            <person name="Rahman M."/>
            <person name="Ware D."/>
            <person name="Westhoff P."/>
            <person name="Mayer K."/>
            <person name="Messing J."/>
            <person name="Sims D."/>
            <person name="Jenkins J."/>
            <person name="Shu S."/>
            <person name="Rokhsar D."/>
        </authorList>
    </citation>
    <scope>NUCLEOTIDE SEQUENCE</scope>
</reference>
<dbReference type="Gramene" id="OQU75776">
    <property type="protein sequence ID" value="OQU75776"/>
    <property type="gene ID" value="SORBI_3010G027100"/>
</dbReference>
<proteinExistence type="predicted"/>
<dbReference type="EMBL" id="CM000769">
    <property type="protein sequence ID" value="OQU75779.1"/>
    <property type="molecule type" value="Genomic_DNA"/>
</dbReference>
<dbReference type="Gramene" id="OQU75773">
    <property type="protein sequence ID" value="OQU75773"/>
    <property type="gene ID" value="SORBI_3010G027100"/>
</dbReference>